<protein>
    <submittedName>
        <fullName evidence="2">Transposase DDE domain protein</fullName>
    </submittedName>
</protein>
<organism evidence="2 3">
    <name type="scientific">Vibrio quintilis</name>
    <dbReference type="NCBI Taxonomy" id="1117707"/>
    <lineage>
        <taxon>Bacteria</taxon>
        <taxon>Pseudomonadati</taxon>
        <taxon>Pseudomonadota</taxon>
        <taxon>Gammaproteobacteria</taxon>
        <taxon>Vibrionales</taxon>
        <taxon>Vibrionaceae</taxon>
        <taxon>Vibrio</taxon>
    </lineage>
</organism>
<dbReference type="Proteomes" id="UP000184600">
    <property type="component" value="Unassembled WGS sequence"/>
</dbReference>
<reference evidence="3" key="1">
    <citation type="submission" date="2016-12" db="EMBL/GenBank/DDBJ databases">
        <authorList>
            <person name="Rodrigo-Torres L."/>
            <person name="Arahal R.D."/>
            <person name="Lucena T."/>
        </authorList>
    </citation>
    <scope>NUCLEOTIDE SEQUENCE [LARGE SCALE GENOMIC DNA]</scope>
</reference>
<dbReference type="InterPro" id="IPR012337">
    <property type="entry name" value="RNaseH-like_sf"/>
</dbReference>
<sequence length="189" mass="22086">MLPKLAGKKLKEVNRRTSRAEVLDLKVHRGKQVFRVVRCWFKEEKRFCLWVTNLPADKYSADDIMSIYLCRWQVELLFKKLKSDTNWRRFATRQKAIVEGVVRTSLQALIVRRFIALKSPGNISVSKAAKNVDIGLLPILTAYIHQTWSEITACLEWVMKHISENALKSPQRKSRRDKILDGIFEKLNF</sequence>
<dbReference type="SUPFAM" id="SSF53098">
    <property type="entry name" value="Ribonuclease H-like"/>
    <property type="match status" value="1"/>
</dbReference>
<dbReference type="InterPro" id="IPR002559">
    <property type="entry name" value="Transposase_11"/>
</dbReference>
<dbReference type="OrthoDB" id="5889367at2"/>
<accession>A0A1M7YVY6</accession>
<dbReference type="AlphaFoldDB" id="A0A1M7YVY6"/>
<dbReference type="PANTHER" id="PTHR33258">
    <property type="entry name" value="TRANSPOSASE INSL FOR INSERTION SEQUENCE ELEMENT IS186A-RELATED"/>
    <property type="match status" value="1"/>
</dbReference>
<dbReference type="Gene3D" id="3.90.350.10">
    <property type="entry name" value="Transposase Inhibitor Protein From Tn5, Chain A, domain 1"/>
    <property type="match status" value="1"/>
</dbReference>
<evidence type="ECO:0000259" key="1">
    <source>
        <dbReference type="Pfam" id="PF01609"/>
    </source>
</evidence>
<dbReference type="GO" id="GO:0003677">
    <property type="term" value="F:DNA binding"/>
    <property type="evidence" value="ECO:0007669"/>
    <property type="project" value="InterPro"/>
</dbReference>
<dbReference type="PANTHER" id="PTHR33258:SF1">
    <property type="entry name" value="TRANSPOSASE INSL FOR INSERTION SEQUENCE ELEMENT IS186A-RELATED"/>
    <property type="match status" value="1"/>
</dbReference>
<dbReference type="GO" id="GO:0004803">
    <property type="term" value="F:transposase activity"/>
    <property type="evidence" value="ECO:0007669"/>
    <property type="project" value="InterPro"/>
</dbReference>
<feature type="domain" description="Transposase IS4-like" evidence="1">
    <location>
        <begin position="19"/>
        <end position="99"/>
    </location>
</feature>
<dbReference type="GO" id="GO:0006313">
    <property type="term" value="P:DNA transposition"/>
    <property type="evidence" value="ECO:0007669"/>
    <property type="project" value="InterPro"/>
</dbReference>
<evidence type="ECO:0000313" key="2">
    <source>
        <dbReference type="EMBL" id="SHO56666.1"/>
    </source>
</evidence>
<proteinExistence type="predicted"/>
<dbReference type="Pfam" id="PF01609">
    <property type="entry name" value="DDE_Tnp_1"/>
    <property type="match status" value="1"/>
</dbReference>
<gene>
    <name evidence="2" type="ORF">VQ7734_02435</name>
</gene>
<name>A0A1M7YVY6_9VIBR</name>
<keyword evidence="3" id="KW-1185">Reference proteome</keyword>
<dbReference type="EMBL" id="FRFG01000027">
    <property type="protein sequence ID" value="SHO56666.1"/>
    <property type="molecule type" value="Genomic_DNA"/>
</dbReference>
<evidence type="ECO:0000313" key="3">
    <source>
        <dbReference type="Proteomes" id="UP000184600"/>
    </source>
</evidence>